<evidence type="ECO:0000313" key="3">
    <source>
        <dbReference type="Proteomes" id="UP000676565"/>
    </source>
</evidence>
<feature type="signal peptide" evidence="1">
    <location>
        <begin position="1"/>
        <end position="19"/>
    </location>
</feature>
<organism evidence="2 3">
    <name type="scientific">Gemmata palustris</name>
    <dbReference type="NCBI Taxonomy" id="2822762"/>
    <lineage>
        <taxon>Bacteria</taxon>
        <taxon>Pseudomonadati</taxon>
        <taxon>Planctomycetota</taxon>
        <taxon>Planctomycetia</taxon>
        <taxon>Gemmatales</taxon>
        <taxon>Gemmataceae</taxon>
        <taxon>Gemmata</taxon>
    </lineage>
</organism>
<dbReference type="EMBL" id="JAGKQQ010000001">
    <property type="protein sequence ID" value="MBP3956248.1"/>
    <property type="molecule type" value="Genomic_DNA"/>
</dbReference>
<protein>
    <recommendedName>
        <fullName evidence="4">Copper amine oxidase-like N-terminal domain-containing protein</fullName>
    </recommendedName>
</protein>
<evidence type="ECO:0000256" key="1">
    <source>
        <dbReference type="SAM" id="SignalP"/>
    </source>
</evidence>
<name>A0ABS5BTP7_9BACT</name>
<keyword evidence="1" id="KW-0732">Signal</keyword>
<gene>
    <name evidence="2" type="ORF">J8F10_13240</name>
</gene>
<comment type="caution">
    <text evidence="2">The sequence shown here is derived from an EMBL/GenBank/DDBJ whole genome shotgun (WGS) entry which is preliminary data.</text>
</comment>
<dbReference type="Proteomes" id="UP000676565">
    <property type="component" value="Unassembled WGS sequence"/>
</dbReference>
<sequence length="356" mass="38944">MRILTIICVLVGALSLLPAADPPKPALAPTPVTWNKSGKVLGEVCVGLSEQSKIPISVAPAALKTQCPVAFDRVPFWEALQASADKTRTRIALSEGGQKVELVPRGASQEIAATNGAFRVVVQQVVGRTLLELGATFHDVGLLVHWEPRVRVYRIDTAPRITKITDPTGGRVTAEDGSAKTLPTNSTSEMKVRLNGLTRKSEQLTALDGEFTVTAADRLLAFAFDVPDGKLPDAKKQGDVTAALKRVQKIKDSWEIVVEVNYPAGQPVFQSFEGDWWLRDNRLLLRAPDGKTVTIDDYEIPERERATPLVVTHRYKEDPKNGFSAPTTKGWKLVYETPAPLVEFKVPFKLKGIPLP</sequence>
<reference evidence="2 3" key="1">
    <citation type="submission" date="2021-04" db="EMBL/GenBank/DDBJ databases">
        <authorList>
            <person name="Ivanova A."/>
        </authorList>
    </citation>
    <scope>NUCLEOTIDE SEQUENCE [LARGE SCALE GENOMIC DNA]</scope>
    <source>
        <strain evidence="2 3">G18</strain>
    </source>
</reference>
<accession>A0ABS5BTP7</accession>
<evidence type="ECO:0008006" key="4">
    <source>
        <dbReference type="Google" id="ProtNLM"/>
    </source>
</evidence>
<keyword evidence="3" id="KW-1185">Reference proteome</keyword>
<dbReference type="RefSeq" id="WP_210654275.1">
    <property type="nucleotide sequence ID" value="NZ_JAGKQQ010000001.1"/>
</dbReference>
<proteinExistence type="predicted"/>
<feature type="chain" id="PRO_5046937141" description="Copper amine oxidase-like N-terminal domain-containing protein" evidence="1">
    <location>
        <begin position="20"/>
        <end position="356"/>
    </location>
</feature>
<evidence type="ECO:0000313" key="2">
    <source>
        <dbReference type="EMBL" id="MBP3956248.1"/>
    </source>
</evidence>